<reference evidence="1" key="1">
    <citation type="submission" date="2024-03" db="EMBL/GenBank/DDBJ databases">
        <title>Novel Streptomyces species of biotechnological and ecological value are a feature of Machair soil.</title>
        <authorList>
            <person name="Prole J.R."/>
            <person name="Goodfellow M."/>
            <person name="Allenby N."/>
            <person name="Ward A.C."/>
        </authorList>
    </citation>
    <scope>NUCLEOTIDE SEQUENCE</scope>
    <source>
        <strain evidence="1">MS2.AVA.5</strain>
    </source>
</reference>
<gene>
    <name evidence="1" type="ORF">WKI67_26215</name>
</gene>
<keyword evidence="1" id="KW-0808">Transferase</keyword>
<organism evidence="1 2">
    <name type="scientific">Streptomyces achmelvichensis</name>
    <dbReference type="NCBI Taxonomy" id="3134111"/>
    <lineage>
        <taxon>Bacteria</taxon>
        <taxon>Bacillati</taxon>
        <taxon>Actinomycetota</taxon>
        <taxon>Actinomycetes</taxon>
        <taxon>Kitasatosporales</taxon>
        <taxon>Streptomycetaceae</taxon>
        <taxon>Streptomyces</taxon>
    </lineage>
</organism>
<proteinExistence type="predicted"/>
<evidence type="ECO:0000313" key="1">
    <source>
        <dbReference type="EMBL" id="MEJ8636861.1"/>
    </source>
</evidence>
<comment type="caution">
    <text evidence="1">The sequence shown here is derived from an EMBL/GenBank/DDBJ whole genome shotgun (WGS) entry which is preliminary data.</text>
</comment>
<protein>
    <submittedName>
        <fullName evidence="1">Protein kinase</fullName>
    </submittedName>
</protein>
<keyword evidence="2" id="KW-1185">Reference proteome</keyword>
<evidence type="ECO:0000313" key="2">
    <source>
        <dbReference type="Proteomes" id="UP001377168"/>
    </source>
</evidence>
<keyword evidence="1" id="KW-0418">Kinase</keyword>
<dbReference type="Proteomes" id="UP001377168">
    <property type="component" value="Unassembled WGS sequence"/>
</dbReference>
<name>A0ACC6PZL5_9ACTN</name>
<sequence>MGTVWLARDEVVGRDCAVKEPRLPGDPSDPVHQRLCRRLQREARAAAQVEHPSAVSVHDVVTDGGLPWIVMGLVRGESLHALLKRGALPPEETARIGLAVLGALAAAHAKGIVHRDVKPANVLLGPHGRVVLTDFGIARVQGEEPLTVSGEFVGSLESIAPERMQGVPAGPESDLWSLGVLLYAAVEGWSPFRRTTLESTLAAILQAEAPEPVQAGPLGDLIVRLLAKEPSHRPSAPEVERELEAVAAGRVSPLPGAPGDAPEPEALARHEPEPRPEPVADAADPAPRSHAAGSREPGPQDVRTQDSGLPDVGSPDSGSDPRTTSTAAPSRLRRPRRAVALAAAATVAIGAAVWGVAAVASGGTEDSGTSSGAHGNSSTPGSSSQPQMATPDAWRWRPHFESRLDAEISVPQSYRREAVTSEASLAADREITFAERGNPVWLRLARADKDPSGPVEWAQRDLRRLMDGGEQGGQFTASQARGTVVPANHHGTDAAVLDVTYYAQEGDTARPVHRLAFYVVTAAQERYSVLVEMPKGGKEEAEGQDLFRGVRDRLKLGKAETSP</sequence>
<dbReference type="EMBL" id="JBBKAJ010000022">
    <property type="protein sequence ID" value="MEJ8636861.1"/>
    <property type="molecule type" value="Genomic_DNA"/>
</dbReference>
<accession>A0ACC6PZL5</accession>